<dbReference type="GO" id="GO:0005615">
    <property type="term" value="C:extracellular space"/>
    <property type="evidence" value="ECO:0007669"/>
    <property type="project" value="TreeGrafter"/>
</dbReference>
<dbReference type="Pfam" id="PF01433">
    <property type="entry name" value="Peptidase_M1"/>
    <property type="match status" value="1"/>
</dbReference>
<accession>A0A3P7KQK9</accession>
<dbReference type="GO" id="GO:0006508">
    <property type="term" value="P:proteolysis"/>
    <property type="evidence" value="ECO:0007669"/>
    <property type="project" value="UniProtKB-KW"/>
</dbReference>
<evidence type="ECO:0000313" key="12">
    <source>
        <dbReference type="EMBL" id="VDM72875.1"/>
    </source>
</evidence>
<evidence type="ECO:0000256" key="8">
    <source>
        <dbReference type="PIRSR" id="PIRSR634016-1"/>
    </source>
</evidence>
<comment type="cofactor">
    <cofactor evidence="9">
        <name>Zn(2+)</name>
        <dbReference type="ChEBI" id="CHEBI:29105"/>
    </cofactor>
    <text evidence="9">Binds 1 zinc ion per subunit.</text>
</comment>
<keyword evidence="3" id="KW-0645">Protease</keyword>
<evidence type="ECO:0000256" key="9">
    <source>
        <dbReference type="PIRSR" id="PIRSR634016-3"/>
    </source>
</evidence>
<dbReference type="InterPro" id="IPR034016">
    <property type="entry name" value="M1_APN-typ"/>
</dbReference>
<keyword evidence="2" id="KW-0031">Aminopeptidase</keyword>
<dbReference type="SUPFAM" id="SSF55486">
    <property type="entry name" value="Metalloproteases ('zincins'), catalytic domain"/>
    <property type="match status" value="1"/>
</dbReference>
<dbReference type="Gene3D" id="1.10.390.10">
    <property type="entry name" value="Neutral Protease Domain 2"/>
    <property type="match status" value="1"/>
</dbReference>
<organism evidence="12 13">
    <name type="scientific">Strongylus vulgaris</name>
    <name type="common">Blood worm</name>
    <dbReference type="NCBI Taxonomy" id="40348"/>
    <lineage>
        <taxon>Eukaryota</taxon>
        <taxon>Metazoa</taxon>
        <taxon>Ecdysozoa</taxon>
        <taxon>Nematoda</taxon>
        <taxon>Chromadorea</taxon>
        <taxon>Rhabditida</taxon>
        <taxon>Rhabditina</taxon>
        <taxon>Rhabditomorpha</taxon>
        <taxon>Strongyloidea</taxon>
        <taxon>Strongylidae</taxon>
        <taxon>Strongylus</taxon>
    </lineage>
</organism>
<dbReference type="GO" id="GO:0070006">
    <property type="term" value="F:metalloaminopeptidase activity"/>
    <property type="evidence" value="ECO:0007669"/>
    <property type="project" value="TreeGrafter"/>
</dbReference>
<dbReference type="GO" id="GO:0042277">
    <property type="term" value="F:peptide binding"/>
    <property type="evidence" value="ECO:0007669"/>
    <property type="project" value="TreeGrafter"/>
</dbReference>
<keyword evidence="5" id="KW-0378">Hydrolase</keyword>
<dbReference type="PRINTS" id="PR00756">
    <property type="entry name" value="ALADIPTASE"/>
</dbReference>
<evidence type="ECO:0000259" key="11">
    <source>
        <dbReference type="Pfam" id="PF01433"/>
    </source>
</evidence>
<feature type="binding site" evidence="9">
    <location>
        <position position="112"/>
    </location>
    <ligand>
        <name>Zn(2+)</name>
        <dbReference type="ChEBI" id="CHEBI:29105"/>
        <note>catalytic</note>
    </ligand>
</feature>
<sequence>MSSYLLALMVSEFEYIQNYTSSGVLFRIWSRKEATPMTQYALDAGIKCLEYYEKLFDYSFPLKKQDMVALPDFSAGAMENWGLITYRENSLLYDENLYGPKSKRRVALVVAHELAHQWFGNLVTMKWWEDLWLNEGFATYVEYLGSDLISDGLMKMEEFFILDSTEAAMDKDSLSSSHPLSFEIDKANEVYEAFDSISYGKGGSVLRMIAATIGRDNLIKGVAVSLNQCI</sequence>
<dbReference type="GO" id="GO:0008270">
    <property type="term" value="F:zinc ion binding"/>
    <property type="evidence" value="ECO:0007669"/>
    <property type="project" value="InterPro"/>
</dbReference>
<feature type="site" description="Transition state stabilizer" evidence="10">
    <location>
        <position position="199"/>
    </location>
</feature>
<dbReference type="PANTHER" id="PTHR11533">
    <property type="entry name" value="PROTEASE M1 ZINC METALLOPROTEASE"/>
    <property type="match status" value="1"/>
</dbReference>
<dbReference type="InterPro" id="IPR027268">
    <property type="entry name" value="Peptidase_M4/M1_CTD_sf"/>
</dbReference>
<evidence type="ECO:0000256" key="3">
    <source>
        <dbReference type="ARBA" id="ARBA00022670"/>
    </source>
</evidence>
<feature type="domain" description="Peptidase M1 membrane alanine aminopeptidase" evidence="11">
    <location>
        <begin position="40"/>
        <end position="227"/>
    </location>
</feature>
<feature type="active site" description="Proton acceptor" evidence="8">
    <location>
        <position position="113"/>
    </location>
</feature>
<evidence type="ECO:0000256" key="6">
    <source>
        <dbReference type="ARBA" id="ARBA00022833"/>
    </source>
</evidence>
<keyword evidence="7" id="KW-0482">Metalloprotease</keyword>
<evidence type="ECO:0000313" key="13">
    <source>
        <dbReference type="Proteomes" id="UP000270094"/>
    </source>
</evidence>
<dbReference type="AlphaFoldDB" id="A0A3P7KQK9"/>
<evidence type="ECO:0000256" key="7">
    <source>
        <dbReference type="ARBA" id="ARBA00023049"/>
    </source>
</evidence>
<dbReference type="GO" id="GO:0005737">
    <property type="term" value="C:cytoplasm"/>
    <property type="evidence" value="ECO:0007669"/>
    <property type="project" value="TreeGrafter"/>
</dbReference>
<dbReference type="GO" id="GO:0043171">
    <property type="term" value="P:peptide catabolic process"/>
    <property type="evidence" value="ECO:0007669"/>
    <property type="project" value="TreeGrafter"/>
</dbReference>
<dbReference type="OrthoDB" id="6337587at2759"/>
<feature type="binding site" evidence="9">
    <location>
        <position position="135"/>
    </location>
    <ligand>
        <name>Zn(2+)</name>
        <dbReference type="ChEBI" id="CHEBI:29105"/>
        <note>catalytic</note>
    </ligand>
</feature>
<proteinExistence type="inferred from homology"/>
<dbReference type="CDD" id="cd09601">
    <property type="entry name" value="M1_APN-Q_like"/>
    <property type="match status" value="1"/>
</dbReference>
<feature type="binding site" evidence="9">
    <location>
        <position position="116"/>
    </location>
    <ligand>
        <name>Zn(2+)</name>
        <dbReference type="ChEBI" id="CHEBI:29105"/>
        <note>catalytic</note>
    </ligand>
</feature>
<name>A0A3P7KQK9_STRVU</name>
<dbReference type="PANTHER" id="PTHR11533:SF301">
    <property type="entry name" value="AMINOPEPTIDASE"/>
    <property type="match status" value="1"/>
</dbReference>
<evidence type="ECO:0000256" key="10">
    <source>
        <dbReference type="PIRSR" id="PIRSR634016-4"/>
    </source>
</evidence>
<dbReference type="GO" id="GO:0016020">
    <property type="term" value="C:membrane"/>
    <property type="evidence" value="ECO:0007669"/>
    <property type="project" value="TreeGrafter"/>
</dbReference>
<dbReference type="Proteomes" id="UP000270094">
    <property type="component" value="Unassembled WGS sequence"/>
</dbReference>
<dbReference type="InterPro" id="IPR001930">
    <property type="entry name" value="Peptidase_M1"/>
</dbReference>
<evidence type="ECO:0000256" key="4">
    <source>
        <dbReference type="ARBA" id="ARBA00022723"/>
    </source>
</evidence>
<keyword evidence="6 9" id="KW-0862">Zinc</keyword>
<evidence type="ECO:0000256" key="5">
    <source>
        <dbReference type="ARBA" id="ARBA00022801"/>
    </source>
</evidence>
<keyword evidence="4 9" id="KW-0479">Metal-binding</keyword>
<protein>
    <recommendedName>
        <fullName evidence="11">Peptidase M1 membrane alanine aminopeptidase domain-containing protein</fullName>
    </recommendedName>
</protein>
<dbReference type="EMBL" id="UYYB01027699">
    <property type="protein sequence ID" value="VDM72875.1"/>
    <property type="molecule type" value="Genomic_DNA"/>
</dbReference>
<gene>
    <name evidence="12" type="ORF">SVUK_LOCUS7873</name>
</gene>
<dbReference type="FunFam" id="1.10.390.10:FF:000006">
    <property type="entry name" value="Puromycin-sensitive aminopeptidase"/>
    <property type="match status" value="1"/>
</dbReference>
<keyword evidence="13" id="KW-1185">Reference proteome</keyword>
<comment type="similarity">
    <text evidence="1">Belongs to the peptidase M1 family.</text>
</comment>
<evidence type="ECO:0000256" key="1">
    <source>
        <dbReference type="ARBA" id="ARBA00010136"/>
    </source>
</evidence>
<dbReference type="InterPro" id="IPR050344">
    <property type="entry name" value="Peptidase_M1_aminopeptidases"/>
</dbReference>
<dbReference type="InterPro" id="IPR014782">
    <property type="entry name" value="Peptidase_M1_dom"/>
</dbReference>
<reference evidence="12 13" key="1">
    <citation type="submission" date="2018-11" db="EMBL/GenBank/DDBJ databases">
        <authorList>
            <consortium name="Pathogen Informatics"/>
        </authorList>
    </citation>
    <scope>NUCLEOTIDE SEQUENCE [LARGE SCALE GENOMIC DNA]</scope>
</reference>
<evidence type="ECO:0000256" key="2">
    <source>
        <dbReference type="ARBA" id="ARBA00022438"/>
    </source>
</evidence>